<evidence type="ECO:0000256" key="1">
    <source>
        <dbReference type="SAM" id="MobiDB-lite"/>
    </source>
</evidence>
<sequence length="288" mass="32471">MENKHTELSGGGPSTGSVPLFTPLSPPAITSISHEALVKWKRERREYEAKLRSRCRVSGEDYAAVIQSVRDSFNADVLDVFCEMWMEKKAASVTDDMLIAEIDKIIGSVKNNTIPDIKQLFERELRMNMAESDVAARVVDYFVRFKKLVTENGLSNCFDCDDGERQKCKLLVASLHPSALKDEIKQCVRYTHKPAATDTKVLFKLILEMATDHDRQYHRAKKTKRDQSGRGQAETKSAPPAKKQKSWGVKPTTWSLDPTRHGLPGSQKPPKPLLDHRHRAPSARRCTG</sequence>
<name>A0A6A3NNN5_9STRA</name>
<evidence type="ECO:0000313" key="2">
    <source>
        <dbReference type="EMBL" id="KAE9044032.1"/>
    </source>
</evidence>
<organism evidence="2 3">
    <name type="scientific">Phytophthora rubi</name>
    <dbReference type="NCBI Taxonomy" id="129364"/>
    <lineage>
        <taxon>Eukaryota</taxon>
        <taxon>Sar</taxon>
        <taxon>Stramenopiles</taxon>
        <taxon>Oomycota</taxon>
        <taxon>Peronosporomycetes</taxon>
        <taxon>Peronosporales</taxon>
        <taxon>Peronosporaceae</taxon>
        <taxon>Phytophthora</taxon>
    </lineage>
</organism>
<gene>
    <name evidence="2" type="ORF">PR002_g3024</name>
</gene>
<comment type="caution">
    <text evidence="2">The sequence shown here is derived from an EMBL/GenBank/DDBJ whole genome shotgun (WGS) entry which is preliminary data.</text>
</comment>
<evidence type="ECO:0000313" key="3">
    <source>
        <dbReference type="Proteomes" id="UP000435112"/>
    </source>
</evidence>
<accession>A0A6A3NNN5</accession>
<dbReference type="OrthoDB" id="117828at2759"/>
<dbReference type="AlphaFoldDB" id="A0A6A3NNN5"/>
<dbReference type="Proteomes" id="UP000435112">
    <property type="component" value="Unassembled WGS sequence"/>
</dbReference>
<feature type="compositionally biased region" description="Basic residues" evidence="1">
    <location>
        <begin position="276"/>
        <end position="288"/>
    </location>
</feature>
<proteinExistence type="predicted"/>
<protein>
    <submittedName>
        <fullName evidence="2">Uncharacterized protein</fullName>
    </submittedName>
</protein>
<reference evidence="2 3" key="1">
    <citation type="submission" date="2018-09" db="EMBL/GenBank/DDBJ databases">
        <title>Genomic investigation of the strawberry pathogen Phytophthora fragariae indicates pathogenicity is determined by transcriptional variation in three key races.</title>
        <authorList>
            <person name="Adams T.M."/>
            <person name="Armitage A.D."/>
            <person name="Sobczyk M.K."/>
            <person name="Bates H.J."/>
            <person name="Dunwell J.M."/>
            <person name="Nellist C.F."/>
            <person name="Harrison R.J."/>
        </authorList>
    </citation>
    <scope>NUCLEOTIDE SEQUENCE [LARGE SCALE GENOMIC DNA]</scope>
    <source>
        <strain evidence="2 3">SCRP324</strain>
    </source>
</reference>
<feature type="region of interest" description="Disordered" evidence="1">
    <location>
        <begin position="214"/>
        <end position="288"/>
    </location>
</feature>
<dbReference type="EMBL" id="QXFU01000107">
    <property type="protein sequence ID" value="KAE9044032.1"/>
    <property type="molecule type" value="Genomic_DNA"/>
</dbReference>